<evidence type="ECO:0000313" key="2">
    <source>
        <dbReference type="EMBL" id="MBW72129.1"/>
    </source>
</evidence>
<evidence type="ECO:0000256" key="1">
    <source>
        <dbReference type="SAM" id="SignalP"/>
    </source>
</evidence>
<proteinExistence type="predicted"/>
<feature type="signal peptide" evidence="1">
    <location>
        <begin position="1"/>
        <end position="21"/>
    </location>
</feature>
<dbReference type="AlphaFoldDB" id="A0A2M4D3L9"/>
<keyword evidence="1" id="KW-0732">Signal</keyword>
<name>A0A2M4D3L9_ANODA</name>
<feature type="chain" id="PRO_5014928227" evidence="1">
    <location>
        <begin position="22"/>
        <end position="72"/>
    </location>
</feature>
<dbReference type="EMBL" id="GGFL01007951">
    <property type="protein sequence ID" value="MBW72129.1"/>
    <property type="molecule type" value="Transcribed_RNA"/>
</dbReference>
<protein>
    <submittedName>
        <fullName evidence="2">Putative secreted protein</fullName>
    </submittedName>
</protein>
<sequence length="72" mass="7715">MIWSCLVLQFCSLSITSTTIGINSERSNRSALCSSLGKDRGCFGECVSFHTLVRGTVLFGCGSEGNSLFLSE</sequence>
<organism evidence="2">
    <name type="scientific">Anopheles darlingi</name>
    <name type="common">Mosquito</name>
    <dbReference type="NCBI Taxonomy" id="43151"/>
    <lineage>
        <taxon>Eukaryota</taxon>
        <taxon>Metazoa</taxon>
        <taxon>Ecdysozoa</taxon>
        <taxon>Arthropoda</taxon>
        <taxon>Hexapoda</taxon>
        <taxon>Insecta</taxon>
        <taxon>Pterygota</taxon>
        <taxon>Neoptera</taxon>
        <taxon>Endopterygota</taxon>
        <taxon>Diptera</taxon>
        <taxon>Nematocera</taxon>
        <taxon>Culicoidea</taxon>
        <taxon>Culicidae</taxon>
        <taxon>Anophelinae</taxon>
        <taxon>Anopheles</taxon>
    </lineage>
</organism>
<reference evidence="2" key="1">
    <citation type="submission" date="2018-01" db="EMBL/GenBank/DDBJ databases">
        <title>An insight into the sialome of Amazonian anophelines.</title>
        <authorList>
            <person name="Ribeiro J.M."/>
            <person name="Scarpassa V."/>
            <person name="Calvo E."/>
        </authorList>
    </citation>
    <scope>NUCLEOTIDE SEQUENCE</scope>
</reference>
<accession>A0A2M4D3L9</accession>